<feature type="active site" description="For glutaminase activity" evidence="7">
    <location>
        <position position="114"/>
    </location>
</feature>
<dbReference type="Gene3D" id="3.60.110.10">
    <property type="entry name" value="Carbon-nitrogen hydrolase"/>
    <property type="match status" value="1"/>
</dbReference>
<dbReference type="GO" id="GO:0003952">
    <property type="term" value="F:NAD+ synthase (glutamine-hydrolyzing) activity"/>
    <property type="evidence" value="ECO:0007669"/>
    <property type="project" value="UniProtKB-UniRule"/>
</dbReference>
<dbReference type="SUPFAM" id="SSF52402">
    <property type="entry name" value="Adenine nucleotide alpha hydrolases-like"/>
    <property type="match status" value="1"/>
</dbReference>
<dbReference type="CDD" id="cd00553">
    <property type="entry name" value="NAD_synthase"/>
    <property type="match status" value="1"/>
</dbReference>
<dbReference type="GO" id="GO:0005524">
    <property type="term" value="F:ATP binding"/>
    <property type="evidence" value="ECO:0007669"/>
    <property type="project" value="UniProtKB-UniRule"/>
</dbReference>
<feature type="active site" description="Nucleophile; for glutaminase activity" evidence="7">
    <location>
        <position position="150"/>
    </location>
</feature>
<dbReference type="UniPathway" id="UPA00253">
    <property type="reaction ID" value="UER00334"/>
</dbReference>
<evidence type="ECO:0000256" key="7">
    <source>
        <dbReference type="HAMAP-Rule" id="MF_02090"/>
    </source>
</evidence>
<feature type="binding site" evidence="7">
    <location>
        <position position="401"/>
    </location>
    <ligand>
        <name>deamido-NAD(+)</name>
        <dbReference type="ChEBI" id="CHEBI:58437"/>
        <note>ligand shared between two neighboring subunits</note>
    </ligand>
</feature>
<keyword evidence="6 7" id="KW-0520">NAD</keyword>
<accession>A0A1F6TEQ5</accession>
<reference evidence="11 12" key="1">
    <citation type="journal article" date="2016" name="Nat. Commun.">
        <title>Thousands of microbial genomes shed light on interconnected biogeochemical processes in an aquifer system.</title>
        <authorList>
            <person name="Anantharaman K."/>
            <person name="Brown C.T."/>
            <person name="Hug L.A."/>
            <person name="Sharon I."/>
            <person name="Castelle C.J."/>
            <person name="Probst A.J."/>
            <person name="Thomas B.C."/>
            <person name="Singh A."/>
            <person name="Wilkins M.J."/>
            <person name="Karaoz U."/>
            <person name="Brodie E.L."/>
            <person name="Williams K.H."/>
            <person name="Hubbard S.S."/>
            <person name="Banfield J.F."/>
        </authorList>
    </citation>
    <scope>NUCLEOTIDE SEQUENCE [LARGE SCALE GENOMIC DNA]</scope>
</reference>
<dbReference type="InterPro" id="IPR014445">
    <property type="entry name" value="Gln-dep_NAD_synthase"/>
</dbReference>
<comment type="similarity">
    <text evidence="9">Belongs to the NAD synthetase family.</text>
</comment>
<feature type="binding site" evidence="7">
    <location>
        <position position="396"/>
    </location>
    <ligand>
        <name>ATP</name>
        <dbReference type="ChEBI" id="CHEBI:30616"/>
    </ligand>
</feature>
<feature type="binding site" evidence="7">
    <location>
        <position position="176"/>
    </location>
    <ligand>
        <name>L-glutamine</name>
        <dbReference type="ChEBI" id="CHEBI:58359"/>
    </ligand>
</feature>
<dbReference type="Proteomes" id="UP000179344">
    <property type="component" value="Unassembled WGS sequence"/>
</dbReference>
<feature type="binding site" evidence="7">
    <location>
        <position position="120"/>
    </location>
    <ligand>
        <name>L-glutamine</name>
        <dbReference type="ChEBI" id="CHEBI:58359"/>
    </ligand>
</feature>
<dbReference type="NCBIfam" id="NF010588">
    <property type="entry name" value="PRK13981.1"/>
    <property type="match status" value="1"/>
</dbReference>
<gene>
    <name evidence="7" type="primary">nadE</name>
    <name evidence="11" type="ORF">A2V92_03765</name>
</gene>
<organism evidence="11 12">
    <name type="scientific">Candidatus Muproteobacteria bacterium RBG_16_65_31</name>
    <dbReference type="NCBI Taxonomy" id="1817759"/>
    <lineage>
        <taxon>Bacteria</taxon>
        <taxon>Pseudomonadati</taxon>
        <taxon>Pseudomonadota</taxon>
        <taxon>Candidatus Muproteobacteria</taxon>
    </lineage>
</organism>
<feature type="binding site" evidence="7">
    <location>
        <position position="182"/>
    </location>
    <ligand>
        <name>L-glutamine</name>
        <dbReference type="ChEBI" id="CHEBI:58359"/>
    </ligand>
</feature>
<evidence type="ECO:0000313" key="11">
    <source>
        <dbReference type="EMBL" id="OGI43623.1"/>
    </source>
</evidence>
<evidence type="ECO:0000256" key="4">
    <source>
        <dbReference type="ARBA" id="ARBA00022741"/>
    </source>
</evidence>
<evidence type="ECO:0000256" key="5">
    <source>
        <dbReference type="ARBA" id="ARBA00022840"/>
    </source>
</evidence>
<evidence type="ECO:0000256" key="6">
    <source>
        <dbReference type="ARBA" id="ARBA00023027"/>
    </source>
</evidence>
<comment type="caution">
    <text evidence="7">Lacks conserved residue(s) required for the propagation of feature annotation.</text>
</comment>
<dbReference type="AlphaFoldDB" id="A0A1F6TEQ5"/>
<evidence type="ECO:0000256" key="3">
    <source>
        <dbReference type="ARBA" id="ARBA00022598"/>
    </source>
</evidence>
<dbReference type="HAMAP" id="MF_02090">
    <property type="entry name" value="NadE_glutamine_dep"/>
    <property type="match status" value="1"/>
</dbReference>
<name>A0A1F6TEQ5_9PROT</name>
<dbReference type="InterPro" id="IPR003694">
    <property type="entry name" value="NAD_synthase"/>
</dbReference>
<dbReference type="GO" id="GO:0005737">
    <property type="term" value="C:cytoplasm"/>
    <property type="evidence" value="ECO:0007669"/>
    <property type="project" value="InterPro"/>
</dbReference>
<dbReference type="NCBIfam" id="TIGR00552">
    <property type="entry name" value="nadE"/>
    <property type="match status" value="1"/>
</dbReference>
<feature type="domain" description="CN hydrolase" evidence="10">
    <location>
        <begin position="6"/>
        <end position="246"/>
    </location>
</feature>
<dbReference type="Gene3D" id="3.40.50.620">
    <property type="entry name" value="HUPs"/>
    <property type="match status" value="1"/>
</dbReference>
<dbReference type="InterPro" id="IPR036526">
    <property type="entry name" value="C-N_Hydrolase_sf"/>
</dbReference>
<dbReference type="InterPro" id="IPR022310">
    <property type="entry name" value="NAD/GMP_synthase"/>
</dbReference>
<dbReference type="PROSITE" id="PS50263">
    <property type="entry name" value="CN_HYDROLASE"/>
    <property type="match status" value="1"/>
</dbReference>
<dbReference type="GO" id="GO:0008795">
    <property type="term" value="F:NAD+ synthase activity"/>
    <property type="evidence" value="ECO:0007669"/>
    <property type="project" value="UniProtKB-UniRule"/>
</dbReference>
<dbReference type="GO" id="GO:0004359">
    <property type="term" value="F:glutaminase activity"/>
    <property type="evidence" value="ECO:0007669"/>
    <property type="project" value="InterPro"/>
</dbReference>
<dbReference type="SUPFAM" id="SSF56317">
    <property type="entry name" value="Carbon-nitrogen hydrolase"/>
    <property type="match status" value="1"/>
</dbReference>
<dbReference type="Pfam" id="PF00795">
    <property type="entry name" value="CN_hydrolase"/>
    <property type="match status" value="1"/>
</dbReference>
<sequence>MKQGNLRIALAQLNLLVGDVTGNVRKMIAAANRARDELKAHAVVFPELALTSYPPEDLLLRPDLSVRVEEGLGELLGSVSGIDVIVGHPKRQYGKLFNAASLLRAGRVAATYYKRCLPNYSVFDEKRYFAEGREPCVVDIHGLPVGLTICEDVWEGWPVDEAVKAGAKLVININASPYHLNKGRQRFDIVAGVARRNRVPIVYLNLVGGQDELVFDGDSFVVDAGGAVTHRARAFEEDLVAVDVALPEAAPTPGANAAELPEEDSAYKAIVLGVRDYIEKNRFQGVVLGLSGGIDSALTLCIAVDAIGADRVQAVLMPSRYTAAMSVEDARAQAEALGVKYSSIAIEPMFEAFLAALKVEFRGTQPGAAEENIQARIRGMLLMAISNKTGKIVLTTGNKSEMAVGYATLYGDMAGGFAAIKDVHKTLVYRLADYRNKIAPAIPRRVFERPPSAELRPDQRDTDSLPPYAVLDPILERYVENDQSVEAIVAAGFDAATVQRVVAMVDRNEYKRRQAPPGVRITPRAFGRDRRYPITSGFDGRSKK</sequence>
<evidence type="ECO:0000259" key="10">
    <source>
        <dbReference type="PROSITE" id="PS50263"/>
    </source>
</evidence>
<comment type="catalytic activity">
    <reaction evidence="7 8">
        <text>deamido-NAD(+) + L-glutamine + ATP + H2O = L-glutamate + AMP + diphosphate + NAD(+) + H(+)</text>
        <dbReference type="Rhea" id="RHEA:24384"/>
        <dbReference type="ChEBI" id="CHEBI:15377"/>
        <dbReference type="ChEBI" id="CHEBI:15378"/>
        <dbReference type="ChEBI" id="CHEBI:29985"/>
        <dbReference type="ChEBI" id="CHEBI:30616"/>
        <dbReference type="ChEBI" id="CHEBI:33019"/>
        <dbReference type="ChEBI" id="CHEBI:57540"/>
        <dbReference type="ChEBI" id="CHEBI:58359"/>
        <dbReference type="ChEBI" id="CHEBI:58437"/>
        <dbReference type="ChEBI" id="CHEBI:456215"/>
        <dbReference type="EC" id="6.3.5.1"/>
    </reaction>
</comment>
<evidence type="ECO:0000256" key="9">
    <source>
        <dbReference type="RuleBase" id="RU003811"/>
    </source>
</evidence>
<evidence type="ECO:0000256" key="8">
    <source>
        <dbReference type="PIRNR" id="PIRNR006630"/>
    </source>
</evidence>
<dbReference type="CDD" id="cd07570">
    <property type="entry name" value="GAT_Gln-NAD-synth"/>
    <property type="match status" value="1"/>
</dbReference>
<proteinExistence type="inferred from homology"/>
<dbReference type="PANTHER" id="PTHR23090">
    <property type="entry name" value="NH 3 /GLUTAMINE-DEPENDENT NAD + SYNTHETASE"/>
    <property type="match status" value="1"/>
</dbReference>
<dbReference type="EC" id="6.3.5.1" evidence="7 8"/>
<comment type="caution">
    <text evidence="11">The sequence shown here is derived from an EMBL/GenBank/DDBJ whole genome shotgun (WGS) entry which is preliminary data.</text>
</comment>
<dbReference type="PANTHER" id="PTHR23090:SF9">
    <property type="entry name" value="GLUTAMINE-DEPENDENT NAD(+) SYNTHETASE"/>
    <property type="match status" value="1"/>
</dbReference>
<keyword evidence="3 7" id="KW-0436">Ligase</keyword>
<feature type="binding site" evidence="7">
    <location>
        <position position="511"/>
    </location>
    <ligand>
        <name>deamido-NAD(+)</name>
        <dbReference type="ChEBI" id="CHEBI:58437"/>
        <note>ligand shared between two neighboring subunits</note>
    </ligand>
</feature>
<keyword evidence="5 7" id="KW-0067">ATP-binding</keyword>
<evidence type="ECO:0000313" key="12">
    <source>
        <dbReference type="Proteomes" id="UP000179344"/>
    </source>
</evidence>
<evidence type="ECO:0000256" key="2">
    <source>
        <dbReference type="ARBA" id="ARBA00007145"/>
    </source>
</evidence>
<dbReference type="FunFam" id="3.40.50.620:FF:000106">
    <property type="entry name" value="Glutamine-dependent NAD(+) synthetase"/>
    <property type="match status" value="1"/>
</dbReference>
<feature type="binding site" evidence="7">
    <location>
        <position position="372"/>
    </location>
    <ligand>
        <name>deamido-NAD(+)</name>
        <dbReference type="ChEBI" id="CHEBI:58437"/>
        <note>ligand shared between two neighboring subunits</note>
    </ligand>
</feature>
<keyword evidence="4 7" id="KW-0547">Nucleotide-binding</keyword>
<feature type="active site" description="Proton acceptor; for glutaminase activity" evidence="7">
    <location>
        <position position="47"/>
    </location>
</feature>
<dbReference type="InterPro" id="IPR014729">
    <property type="entry name" value="Rossmann-like_a/b/a_fold"/>
</dbReference>
<comment type="function">
    <text evidence="7">Catalyzes the ATP-dependent amidation of deamido-NAD to form NAD. Uses L-glutamine as a nitrogen source.</text>
</comment>
<comment type="similarity">
    <text evidence="2 7 8">In the C-terminal section; belongs to the NAD synthetase family.</text>
</comment>
<feature type="binding site" evidence="7">
    <location>
        <begin position="289"/>
        <end position="296"/>
    </location>
    <ligand>
        <name>ATP</name>
        <dbReference type="ChEBI" id="CHEBI:30616"/>
    </ligand>
</feature>
<dbReference type="GO" id="GO:0009435">
    <property type="term" value="P:NAD+ biosynthetic process"/>
    <property type="evidence" value="ECO:0007669"/>
    <property type="project" value="UniProtKB-UniRule"/>
</dbReference>
<evidence type="ECO:0000256" key="1">
    <source>
        <dbReference type="ARBA" id="ARBA00005188"/>
    </source>
</evidence>
<dbReference type="PIRSF" id="PIRSF006630">
    <property type="entry name" value="NADS_GAT"/>
    <property type="match status" value="1"/>
</dbReference>
<comment type="pathway">
    <text evidence="1 7 8">Cofactor biosynthesis; NAD(+) biosynthesis; NAD(+) from deamido-NAD(+) (L-Gln route): step 1/1.</text>
</comment>
<dbReference type="InterPro" id="IPR003010">
    <property type="entry name" value="C-N_Hydrolase"/>
</dbReference>
<dbReference type="EMBL" id="MFST01000106">
    <property type="protein sequence ID" value="OGI43623.1"/>
    <property type="molecule type" value="Genomic_DNA"/>
</dbReference>
<protein>
    <recommendedName>
        <fullName evidence="7 8">Glutamine-dependent NAD(+) synthetase</fullName>
        <ecNumber evidence="7 8">6.3.5.1</ecNumber>
    </recommendedName>
    <alternativeName>
        <fullName evidence="7 8">NAD(+) synthase [glutamine-hydrolyzing]</fullName>
    </alternativeName>
</protein>
<dbReference type="Pfam" id="PF02540">
    <property type="entry name" value="NAD_synthase"/>
    <property type="match status" value="1"/>
</dbReference>